<evidence type="ECO:0000256" key="1">
    <source>
        <dbReference type="SAM" id="MobiDB-lite"/>
    </source>
</evidence>
<name>A0A0G0Z4W3_9BACT</name>
<evidence type="ECO:0000313" key="2">
    <source>
        <dbReference type="EMBL" id="KKS43749.1"/>
    </source>
</evidence>
<organism evidence="2 3">
    <name type="scientific">candidate division CPR1 bacterium GW2011_GWA2_42_17</name>
    <dbReference type="NCBI Taxonomy" id="1618341"/>
    <lineage>
        <taxon>Bacteria</taxon>
        <taxon>candidate division CPR1</taxon>
    </lineage>
</organism>
<reference evidence="2 3" key="1">
    <citation type="journal article" date="2015" name="Nature">
        <title>rRNA introns, odd ribosomes, and small enigmatic genomes across a large radiation of phyla.</title>
        <authorList>
            <person name="Brown C.T."/>
            <person name="Hug L.A."/>
            <person name="Thomas B.C."/>
            <person name="Sharon I."/>
            <person name="Castelle C.J."/>
            <person name="Singh A."/>
            <person name="Wilkins M.J."/>
            <person name="Williams K.H."/>
            <person name="Banfield J.F."/>
        </authorList>
    </citation>
    <scope>NUCLEOTIDE SEQUENCE [LARGE SCALE GENOMIC DNA]</scope>
</reference>
<comment type="caution">
    <text evidence="2">The sequence shown here is derived from an EMBL/GenBank/DDBJ whole genome shotgun (WGS) entry which is preliminary data.</text>
</comment>
<proteinExistence type="predicted"/>
<dbReference type="EMBL" id="LCCZ01000022">
    <property type="protein sequence ID" value="KKS43749.1"/>
    <property type="molecule type" value="Genomic_DNA"/>
</dbReference>
<accession>A0A0G0Z4W3</accession>
<dbReference type="AlphaFoldDB" id="A0A0G0Z4W3"/>
<sequence>MRMKEFFMEAKLLHGSGAVAVLFAPRTTYNTGPMTQGKKKGPRKKKNREEREHAAELAKYAQSADCRDGL</sequence>
<feature type="compositionally biased region" description="Basic and acidic residues" evidence="1">
    <location>
        <begin position="47"/>
        <end position="56"/>
    </location>
</feature>
<protein>
    <submittedName>
        <fullName evidence="2">Uncharacterized protein</fullName>
    </submittedName>
</protein>
<feature type="compositionally biased region" description="Basic residues" evidence="1">
    <location>
        <begin position="37"/>
        <end position="46"/>
    </location>
</feature>
<gene>
    <name evidence="2" type="ORF">UV05_C0022G0012</name>
</gene>
<evidence type="ECO:0000313" key="3">
    <source>
        <dbReference type="Proteomes" id="UP000034875"/>
    </source>
</evidence>
<dbReference type="Proteomes" id="UP000034875">
    <property type="component" value="Unassembled WGS sequence"/>
</dbReference>
<feature type="region of interest" description="Disordered" evidence="1">
    <location>
        <begin position="28"/>
        <end position="70"/>
    </location>
</feature>